<organism evidence="3 4">
    <name type="scientific">Sinanaerobacter chloroacetimidivorans</name>
    <dbReference type="NCBI Taxonomy" id="2818044"/>
    <lineage>
        <taxon>Bacteria</taxon>
        <taxon>Bacillati</taxon>
        <taxon>Bacillota</taxon>
        <taxon>Clostridia</taxon>
        <taxon>Peptostreptococcales</taxon>
        <taxon>Anaerovoracaceae</taxon>
        <taxon>Sinanaerobacter</taxon>
    </lineage>
</organism>
<feature type="transmembrane region" description="Helical" evidence="1">
    <location>
        <begin position="211"/>
        <end position="233"/>
    </location>
</feature>
<keyword evidence="1" id="KW-1133">Transmembrane helix</keyword>
<keyword evidence="4" id="KW-1185">Reference proteome</keyword>
<feature type="transmembrane region" description="Helical" evidence="1">
    <location>
        <begin position="38"/>
        <end position="61"/>
    </location>
</feature>
<sequence>MESLFLKVLNMSITASYVILTLLFIRLLLKRVPKKYSYLLWSVVLFRLICPVSFSSVFSIFQTKPFDMTTAQRGGGAALHYVPADIGYMSTPKVTVGIPTMNSIISESLPAAAPYASVNPLQIWILLGTILWCTGITVLLVYNTITYIRLKRRMATAVRLESNVYESDKIRSPFVLGFIRPQIYIPFGLGEQERAYILHHERYHLKRKDHLIKPLSFCVLTVHWFNPFVWLAYLLMTKDMEMSCDEKVLSEADEDIIYEYSTSLLSFAANRRFLAARPLTFGEIGIRERVKNVLRFREPKKWVILLAVILCFATVAVCAANPMQNKEGKRSAELNGNYAFEKQIYMNPLSSFIAFDGYREYYTITENSLILIDEAGNQQRIPVTYTQNEVDERAFGNDFMVENMGVPDISAYKERYQYTLTDASGAAVYRIYQLDDEIWLARLHMDNVNTQKSRYIWSIYKIKRVDGEIPIKTSVYGTQDGVKDFLSLQGDFKSGYNTDTCYNITPVTIKENSDYRIFKYDTSCASFLLYEGNIYPLGEWFGGFGVTSMALADMEGDGVPELYFTYSWGSGLHRSHAAYFNPAAKQIVTFAYTHPNGDMMITYNNDGRLSLYAGLLSRMKNFVNFDIESTDFISDIVYRNHEILLDQ</sequence>
<feature type="transmembrane region" description="Helical" evidence="1">
    <location>
        <begin position="123"/>
        <end position="145"/>
    </location>
</feature>
<name>A0A8J8B4G3_9FIRM</name>
<reference evidence="3" key="2">
    <citation type="submission" date="2021-04" db="EMBL/GenBank/DDBJ databases">
        <authorList>
            <person name="Liu J."/>
        </authorList>
    </citation>
    <scope>NUCLEOTIDE SEQUENCE</scope>
    <source>
        <strain evidence="3">BAD-6</strain>
    </source>
</reference>
<keyword evidence="1" id="KW-0472">Membrane</keyword>
<feature type="domain" description="Peptidase M56" evidence="2">
    <location>
        <begin position="7"/>
        <end position="292"/>
    </location>
</feature>
<evidence type="ECO:0000313" key="3">
    <source>
        <dbReference type="EMBL" id="MBR0599320.1"/>
    </source>
</evidence>
<accession>A0A8J8B4G3</accession>
<keyword evidence="1" id="KW-0812">Transmembrane</keyword>
<protein>
    <recommendedName>
        <fullName evidence="2">Peptidase M56 domain-containing protein</fullName>
    </recommendedName>
</protein>
<dbReference type="CDD" id="cd07341">
    <property type="entry name" value="M56_BlaR1_MecR1_like"/>
    <property type="match status" value="1"/>
</dbReference>
<dbReference type="Pfam" id="PF05569">
    <property type="entry name" value="Peptidase_M56"/>
    <property type="match status" value="1"/>
</dbReference>
<evidence type="ECO:0000313" key="4">
    <source>
        <dbReference type="Proteomes" id="UP000675664"/>
    </source>
</evidence>
<dbReference type="EMBL" id="JAGSND010000012">
    <property type="protein sequence ID" value="MBR0599320.1"/>
    <property type="molecule type" value="Genomic_DNA"/>
</dbReference>
<dbReference type="InterPro" id="IPR052173">
    <property type="entry name" value="Beta-lactam_resp_regulator"/>
</dbReference>
<dbReference type="AlphaFoldDB" id="A0A8J8B4G3"/>
<proteinExistence type="predicted"/>
<feature type="transmembrane region" description="Helical" evidence="1">
    <location>
        <begin position="302"/>
        <end position="320"/>
    </location>
</feature>
<dbReference type="PANTHER" id="PTHR34978">
    <property type="entry name" value="POSSIBLE SENSOR-TRANSDUCER PROTEIN BLAR"/>
    <property type="match status" value="1"/>
</dbReference>
<feature type="transmembrane region" description="Helical" evidence="1">
    <location>
        <begin position="12"/>
        <end position="29"/>
    </location>
</feature>
<reference evidence="3" key="1">
    <citation type="submission" date="2021-04" db="EMBL/GenBank/DDBJ databases">
        <title>Sinoanaerobacter chloroacetimidivorans sp. nov., an obligate anaerobic bacterium isolated from anaerobic sludge.</title>
        <authorList>
            <person name="Bao Y."/>
        </authorList>
    </citation>
    <scope>NUCLEOTIDE SEQUENCE</scope>
    <source>
        <strain evidence="3">BAD-6</strain>
    </source>
</reference>
<dbReference type="PANTHER" id="PTHR34978:SF3">
    <property type="entry name" value="SLR0241 PROTEIN"/>
    <property type="match status" value="1"/>
</dbReference>
<gene>
    <name evidence="3" type="ORF">KCX82_15645</name>
</gene>
<dbReference type="SUPFAM" id="SSF69318">
    <property type="entry name" value="Integrin alpha N-terminal domain"/>
    <property type="match status" value="1"/>
</dbReference>
<dbReference type="RefSeq" id="WP_227019453.1">
    <property type="nucleotide sequence ID" value="NZ_JAGSND010000012.1"/>
</dbReference>
<comment type="caution">
    <text evidence="3">The sequence shown here is derived from an EMBL/GenBank/DDBJ whole genome shotgun (WGS) entry which is preliminary data.</text>
</comment>
<dbReference type="InterPro" id="IPR008756">
    <property type="entry name" value="Peptidase_M56"/>
</dbReference>
<evidence type="ECO:0000256" key="1">
    <source>
        <dbReference type="SAM" id="Phobius"/>
    </source>
</evidence>
<dbReference type="Proteomes" id="UP000675664">
    <property type="component" value="Unassembled WGS sequence"/>
</dbReference>
<dbReference type="InterPro" id="IPR028994">
    <property type="entry name" value="Integrin_alpha_N"/>
</dbReference>
<evidence type="ECO:0000259" key="2">
    <source>
        <dbReference type="Pfam" id="PF05569"/>
    </source>
</evidence>